<keyword evidence="5" id="KW-0472">Membrane</keyword>
<proteinExistence type="inferred from homology"/>
<keyword evidence="6" id="KW-0139">CF(1)</keyword>
<name>A0A1G2MK96_9BACT</name>
<evidence type="ECO:0000313" key="10">
    <source>
        <dbReference type="Proteomes" id="UP000177130"/>
    </source>
</evidence>
<sequence>MRLYIYKLDKTLYEGDADVVSLPAEDGEIAVLPHHAPIVTSLKKGTISVKNDSDKKVFSIESGFAEINQEQTILLVK</sequence>
<keyword evidence="3" id="KW-0813">Transport</keyword>
<dbReference type="GO" id="GO:0046933">
    <property type="term" value="F:proton-transporting ATP synthase activity, rotational mechanism"/>
    <property type="evidence" value="ECO:0007669"/>
    <property type="project" value="InterPro"/>
</dbReference>
<evidence type="ECO:0000256" key="4">
    <source>
        <dbReference type="ARBA" id="ARBA00023065"/>
    </source>
</evidence>
<dbReference type="GO" id="GO:0045259">
    <property type="term" value="C:proton-transporting ATP synthase complex"/>
    <property type="evidence" value="ECO:0007669"/>
    <property type="project" value="UniProtKB-KW"/>
</dbReference>
<dbReference type="InterPro" id="IPR020546">
    <property type="entry name" value="ATP_synth_F1_dsu/esu_N"/>
</dbReference>
<evidence type="ECO:0000256" key="2">
    <source>
        <dbReference type="ARBA" id="ARBA00005712"/>
    </source>
</evidence>
<dbReference type="CDD" id="cd12152">
    <property type="entry name" value="F1-ATPase_delta"/>
    <property type="match status" value="1"/>
</dbReference>
<evidence type="ECO:0000259" key="8">
    <source>
        <dbReference type="Pfam" id="PF02823"/>
    </source>
</evidence>
<keyword evidence="7" id="KW-0066">ATP synthesis</keyword>
<evidence type="ECO:0000313" key="9">
    <source>
        <dbReference type="EMBL" id="OHA24154.1"/>
    </source>
</evidence>
<dbReference type="GO" id="GO:0012505">
    <property type="term" value="C:endomembrane system"/>
    <property type="evidence" value="ECO:0007669"/>
    <property type="project" value="UniProtKB-SubCell"/>
</dbReference>
<evidence type="ECO:0000256" key="7">
    <source>
        <dbReference type="ARBA" id="ARBA00023310"/>
    </source>
</evidence>
<evidence type="ECO:0000256" key="6">
    <source>
        <dbReference type="ARBA" id="ARBA00023196"/>
    </source>
</evidence>
<dbReference type="Proteomes" id="UP000177130">
    <property type="component" value="Unassembled WGS sequence"/>
</dbReference>
<evidence type="ECO:0000256" key="3">
    <source>
        <dbReference type="ARBA" id="ARBA00022448"/>
    </source>
</evidence>
<accession>A0A1G2MK96</accession>
<dbReference type="Pfam" id="PF02823">
    <property type="entry name" value="ATP-synt_DE_N"/>
    <property type="match status" value="1"/>
</dbReference>
<comment type="caution">
    <text evidence="9">The sequence shown here is derived from an EMBL/GenBank/DDBJ whole genome shotgun (WGS) entry which is preliminary data.</text>
</comment>
<dbReference type="InterPro" id="IPR036771">
    <property type="entry name" value="ATPsynth_dsu/esu_N"/>
</dbReference>
<gene>
    <name evidence="9" type="ORF">A3C72_03775</name>
</gene>
<dbReference type="EMBL" id="MHRK01000018">
    <property type="protein sequence ID" value="OHA24154.1"/>
    <property type="molecule type" value="Genomic_DNA"/>
</dbReference>
<dbReference type="PANTHER" id="PTHR13822:SF10">
    <property type="entry name" value="ATP SYNTHASE EPSILON CHAIN, CHLOROPLASTIC"/>
    <property type="match status" value="1"/>
</dbReference>
<dbReference type="InterPro" id="IPR001469">
    <property type="entry name" value="ATP_synth_F1_dsu/esu"/>
</dbReference>
<protein>
    <recommendedName>
        <fullName evidence="8">ATP synthase F1 complex delta/epsilon subunit N-terminal domain-containing protein</fullName>
    </recommendedName>
</protein>
<dbReference type="PANTHER" id="PTHR13822">
    <property type="entry name" value="ATP SYNTHASE DELTA/EPSILON CHAIN"/>
    <property type="match status" value="1"/>
</dbReference>
<comment type="subcellular location">
    <subcellularLocation>
        <location evidence="1">Endomembrane system</location>
        <topology evidence="1">Peripheral membrane protein</topology>
    </subcellularLocation>
</comment>
<dbReference type="AlphaFoldDB" id="A0A1G2MK96"/>
<evidence type="ECO:0000256" key="5">
    <source>
        <dbReference type="ARBA" id="ARBA00023136"/>
    </source>
</evidence>
<dbReference type="STRING" id="1802306.A3C72_03775"/>
<keyword evidence="4" id="KW-0406">Ion transport</keyword>
<dbReference type="Gene3D" id="2.60.15.10">
    <property type="entry name" value="F0F1 ATP synthase delta/epsilon subunit, N-terminal"/>
    <property type="match status" value="1"/>
</dbReference>
<comment type="similarity">
    <text evidence="2">Belongs to the ATPase epsilon chain family.</text>
</comment>
<evidence type="ECO:0000256" key="1">
    <source>
        <dbReference type="ARBA" id="ARBA00004184"/>
    </source>
</evidence>
<reference evidence="9 10" key="1">
    <citation type="journal article" date="2016" name="Nat. Commun.">
        <title>Thousands of microbial genomes shed light on interconnected biogeochemical processes in an aquifer system.</title>
        <authorList>
            <person name="Anantharaman K."/>
            <person name="Brown C.T."/>
            <person name="Hug L.A."/>
            <person name="Sharon I."/>
            <person name="Castelle C.J."/>
            <person name="Probst A.J."/>
            <person name="Thomas B.C."/>
            <person name="Singh A."/>
            <person name="Wilkins M.J."/>
            <person name="Karaoz U."/>
            <person name="Brodie E.L."/>
            <person name="Williams K.H."/>
            <person name="Hubbard S.S."/>
            <person name="Banfield J.F."/>
        </authorList>
    </citation>
    <scope>NUCLEOTIDE SEQUENCE [LARGE SCALE GENOMIC DNA]</scope>
</reference>
<organism evidence="9 10">
    <name type="scientific">Candidatus Taylorbacteria bacterium RIFCSPHIGHO2_02_FULL_43_32b</name>
    <dbReference type="NCBI Taxonomy" id="1802306"/>
    <lineage>
        <taxon>Bacteria</taxon>
        <taxon>Candidatus Tayloriibacteriota</taxon>
    </lineage>
</organism>
<dbReference type="SUPFAM" id="SSF51344">
    <property type="entry name" value="Epsilon subunit of F1F0-ATP synthase N-terminal domain"/>
    <property type="match status" value="1"/>
</dbReference>
<feature type="domain" description="ATP synthase F1 complex delta/epsilon subunit N-terminal" evidence="8">
    <location>
        <begin position="1"/>
        <end position="76"/>
    </location>
</feature>